<dbReference type="AlphaFoldDB" id="A0A916X6F0"/>
<sequence length="61" mass="6665">MSPHPRLVRAVVTAAVAALPEQARKNLASELEFERFAAEDALVERIMAALTECEKVNEAAE</sequence>
<comment type="caution">
    <text evidence="1">The sequence shown here is derived from an EMBL/GenBank/DDBJ whole genome shotgun (WGS) entry which is preliminary data.</text>
</comment>
<dbReference type="EMBL" id="BMHK01000077">
    <property type="protein sequence ID" value="GGC17137.1"/>
    <property type="molecule type" value="Genomic_DNA"/>
</dbReference>
<protein>
    <submittedName>
        <fullName evidence="1">Uncharacterized protein</fullName>
    </submittedName>
</protein>
<accession>A0A916X6F0</accession>
<evidence type="ECO:0000313" key="2">
    <source>
        <dbReference type="Proteomes" id="UP000608154"/>
    </source>
</evidence>
<name>A0A916X6F0_9SPHN</name>
<dbReference type="RefSeq" id="WP_188773323.1">
    <property type="nucleotide sequence ID" value="NZ_BMHK01000077.1"/>
</dbReference>
<organism evidence="1 2">
    <name type="scientific">Novosphingobium endophyticum</name>
    <dbReference type="NCBI Taxonomy" id="1955250"/>
    <lineage>
        <taxon>Bacteria</taxon>
        <taxon>Pseudomonadati</taxon>
        <taxon>Pseudomonadota</taxon>
        <taxon>Alphaproteobacteria</taxon>
        <taxon>Sphingomonadales</taxon>
        <taxon>Sphingomonadaceae</taxon>
        <taxon>Novosphingobium</taxon>
    </lineage>
</organism>
<gene>
    <name evidence="1" type="ORF">GCM10011494_40020</name>
</gene>
<evidence type="ECO:0000313" key="1">
    <source>
        <dbReference type="EMBL" id="GGC17137.1"/>
    </source>
</evidence>
<reference evidence="1" key="1">
    <citation type="journal article" date="2014" name="Int. J. Syst. Evol. Microbiol.">
        <title>Complete genome sequence of Corynebacterium casei LMG S-19264T (=DSM 44701T), isolated from a smear-ripened cheese.</title>
        <authorList>
            <consortium name="US DOE Joint Genome Institute (JGI-PGF)"/>
            <person name="Walter F."/>
            <person name="Albersmeier A."/>
            <person name="Kalinowski J."/>
            <person name="Ruckert C."/>
        </authorList>
    </citation>
    <scope>NUCLEOTIDE SEQUENCE</scope>
    <source>
        <strain evidence="1">CGMCC 1.15095</strain>
    </source>
</reference>
<reference evidence="1" key="2">
    <citation type="submission" date="2020-09" db="EMBL/GenBank/DDBJ databases">
        <authorList>
            <person name="Sun Q."/>
            <person name="Zhou Y."/>
        </authorList>
    </citation>
    <scope>NUCLEOTIDE SEQUENCE</scope>
    <source>
        <strain evidence="1">CGMCC 1.15095</strain>
    </source>
</reference>
<proteinExistence type="predicted"/>
<dbReference type="Proteomes" id="UP000608154">
    <property type="component" value="Unassembled WGS sequence"/>
</dbReference>
<keyword evidence="2" id="KW-1185">Reference proteome</keyword>